<organism evidence="3">
    <name type="scientific">Caenorhabditis remanei</name>
    <name type="common">Caenorhabditis vulgaris</name>
    <dbReference type="NCBI Taxonomy" id="31234"/>
    <lineage>
        <taxon>Eukaryota</taxon>
        <taxon>Metazoa</taxon>
        <taxon>Ecdysozoa</taxon>
        <taxon>Nematoda</taxon>
        <taxon>Chromadorea</taxon>
        <taxon>Rhabditida</taxon>
        <taxon>Rhabditina</taxon>
        <taxon>Rhabditomorpha</taxon>
        <taxon>Rhabditoidea</taxon>
        <taxon>Rhabditidae</taxon>
        <taxon>Peloderinae</taxon>
        <taxon>Caenorhabditis</taxon>
    </lineage>
</organism>
<evidence type="ECO:0000256" key="1">
    <source>
        <dbReference type="SAM" id="MobiDB-lite"/>
    </source>
</evidence>
<dbReference type="OMA" id="ITPRSEM"/>
<dbReference type="EMBL" id="DS268409">
    <property type="protein sequence ID" value="EFO95504.1"/>
    <property type="molecule type" value="Genomic_DNA"/>
</dbReference>
<feature type="compositionally biased region" description="Low complexity" evidence="1">
    <location>
        <begin position="150"/>
        <end position="182"/>
    </location>
</feature>
<dbReference type="AlphaFoldDB" id="E3LHJ4"/>
<gene>
    <name evidence="2" type="ORF">CRE_09211</name>
</gene>
<accession>E3LHJ4</accession>
<dbReference type="HOGENOM" id="CLU_863916_0_0_1"/>
<feature type="region of interest" description="Disordered" evidence="1">
    <location>
        <begin position="85"/>
        <end position="119"/>
    </location>
</feature>
<sequence>MAGLYRNTIEAMLYTPATAPKKKSFEDEVLTGSRKVSKLLNKFETGQLDITVEEVSEIHRESENSEEQWDLDETIFDEDEACEDVPPVPKPRTTFITSTPKKKEASSLPETPILGRNGRQTFCDGYTDLRTKFDRMDLEYRTPEVTRQKTSSVRSTCSSTASSASSASSVSSTRSGVTNVRSTTTVSHQFAKEIRDEVHEKFLKYFKWSNEMLRTIAIHVSELRLDVLSRIPIDEQDENVICMKKIYNMCMKGNHNKELYALCSALFDLLDDRIQMKKLSIHEEYVVFKYNRKS</sequence>
<protein>
    <submittedName>
        <fullName evidence="2">Uncharacterized protein</fullName>
    </submittedName>
</protein>
<dbReference type="Proteomes" id="UP000008281">
    <property type="component" value="Unassembled WGS sequence"/>
</dbReference>
<keyword evidence="3" id="KW-1185">Reference proteome</keyword>
<name>E3LHJ4_CAERE</name>
<evidence type="ECO:0000313" key="3">
    <source>
        <dbReference type="Proteomes" id="UP000008281"/>
    </source>
</evidence>
<evidence type="ECO:0000313" key="2">
    <source>
        <dbReference type="EMBL" id="EFO95504.1"/>
    </source>
</evidence>
<dbReference type="OrthoDB" id="5820180at2759"/>
<feature type="region of interest" description="Disordered" evidence="1">
    <location>
        <begin position="144"/>
        <end position="182"/>
    </location>
</feature>
<dbReference type="eggNOG" id="ENOG502TJK4">
    <property type="taxonomic scope" value="Eukaryota"/>
</dbReference>
<reference evidence="2" key="1">
    <citation type="submission" date="2007-07" db="EMBL/GenBank/DDBJ databases">
        <title>PCAP assembly of the Caenorhabditis remanei genome.</title>
        <authorList>
            <consortium name="The Caenorhabditis remanei Sequencing Consortium"/>
            <person name="Wilson R.K."/>
        </authorList>
    </citation>
    <scope>NUCLEOTIDE SEQUENCE [LARGE SCALE GENOMIC DNA]</scope>
    <source>
        <strain evidence="2">PB4641</strain>
    </source>
</reference>
<proteinExistence type="predicted"/>